<dbReference type="PANTHER" id="PTHR24161">
    <property type="entry name" value="ANK_REP_REGION DOMAIN-CONTAINING PROTEIN-RELATED"/>
    <property type="match status" value="1"/>
</dbReference>
<feature type="transmembrane region" description="Helical" evidence="8">
    <location>
        <begin position="348"/>
        <end position="366"/>
    </location>
</feature>
<dbReference type="EMBL" id="LODT01000016">
    <property type="protein sequence ID" value="KYR00188.1"/>
    <property type="molecule type" value="Genomic_DNA"/>
</dbReference>
<keyword evidence="8" id="KW-0808">Transferase</keyword>
<evidence type="ECO:0000256" key="4">
    <source>
        <dbReference type="ARBA" id="ARBA00022989"/>
    </source>
</evidence>
<gene>
    <name evidence="11" type="ORF">DLAC_03345</name>
</gene>
<dbReference type="InParanoid" id="A0A152A1R8"/>
<keyword evidence="2 8" id="KW-0812">Transmembrane</keyword>
<dbReference type="Pfam" id="PF12796">
    <property type="entry name" value="Ank_2"/>
    <property type="match status" value="1"/>
</dbReference>
<protein>
    <recommendedName>
        <fullName evidence="8">Palmitoyltransferase</fullName>
        <ecNumber evidence="8">2.3.1.225</ecNumber>
    </recommendedName>
</protein>
<feature type="domain" description="Palmitoyltransferase DHHC" evidence="10">
    <location>
        <begin position="454"/>
        <end position="588"/>
    </location>
</feature>
<dbReference type="InterPro" id="IPR036770">
    <property type="entry name" value="Ankyrin_rpt-contain_sf"/>
</dbReference>
<dbReference type="InterPro" id="IPR001594">
    <property type="entry name" value="Palmitoyltrfase_DHHC"/>
</dbReference>
<feature type="repeat" description="ANK" evidence="7">
    <location>
        <begin position="239"/>
        <end position="271"/>
    </location>
</feature>
<dbReference type="SMART" id="SM00248">
    <property type="entry name" value="ANK"/>
    <property type="match status" value="6"/>
</dbReference>
<dbReference type="SUPFAM" id="SSF48403">
    <property type="entry name" value="Ankyrin repeat"/>
    <property type="match status" value="1"/>
</dbReference>
<comment type="subcellular location">
    <subcellularLocation>
        <location evidence="1">Membrane</location>
        <topology evidence="1">Multi-pass membrane protein</topology>
    </subcellularLocation>
</comment>
<dbReference type="EC" id="2.3.1.225" evidence="8"/>
<sequence length="628" mass="72780">MIRNRNKSQQHSKQDSLDGSTTSNTDISEDEDFITTDDNTTDMEIEGDNSENKRSGMSLTDYLTGELIHFAAIGNLEECQRVIEKIKTEYNNISVKMIINSRDQVGNTALHWAAYNKHLPVVKYLCSIGADSNITNTAEQQTPLHWACLAGDVYIVYHLVNHARADIYKRDKRGLNSLLLATSHTETHIIRFLFSKGIPVTCKDDEGHTALHWAAFSGNVKLLRYLVNKGADMSSIDNLGRTPLHWSAYKGYTEATKVLYEEGANLKIKDIDNKTPYELALTRSTEPCLKFLVRAQKESEKKPGYLSQRILITQASKRSYNHSYNHFWITLALLGNAGFFYILYSYQIYYSIPIVILLGNVFRLILQHLWPEYSSNPLPITWWIVGCVICYWTYVTQIFIYVPQYILSHISITLFSAMFFYAILILPFTDPGVITTTSEDDEQIFLENVKASEETLEVCGTCLTNRPIRSKHCKFCNKCVARFDHHCIWINNCVGAKNHRLFVFCLGLYSIIAIPLYYVTFKFFELDQNAPLFESGTYIQSMQYYYDNHRMISIFFIYGFLAWIWILKLLSAQLLGILFNYTINEVINMQKYTYLRKNGRWNVFHRGILNNIREFLFEYKKWFTCNTC</sequence>
<dbReference type="PROSITE" id="PS50297">
    <property type="entry name" value="ANK_REP_REGION"/>
    <property type="match status" value="3"/>
</dbReference>
<evidence type="ECO:0000256" key="7">
    <source>
        <dbReference type="PROSITE-ProRule" id="PRU00023"/>
    </source>
</evidence>
<feature type="transmembrane region" description="Helical" evidence="8">
    <location>
        <begin position="324"/>
        <end position="342"/>
    </location>
</feature>
<feature type="repeat" description="ANK" evidence="7">
    <location>
        <begin position="105"/>
        <end position="137"/>
    </location>
</feature>
<dbReference type="OMA" id="FWVGFRY"/>
<dbReference type="Pfam" id="PF01529">
    <property type="entry name" value="DHHC"/>
    <property type="match status" value="1"/>
</dbReference>
<feature type="transmembrane region" description="Helical" evidence="8">
    <location>
        <begin position="501"/>
        <end position="519"/>
    </location>
</feature>
<evidence type="ECO:0000256" key="2">
    <source>
        <dbReference type="ARBA" id="ARBA00022692"/>
    </source>
</evidence>
<evidence type="ECO:0000313" key="12">
    <source>
        <dbReference type="Proteomes" id="UP000076078"/>
    </source>
</evidence>
<name>A0A152A1R8_TIELA</name>
<comment type="domain">
    <text evidence="8">The DHHC domain is required for palmitoyltransferase activity.</text>
</comment>
<dbReference type="Pfam" id="PF00023">
    <property type="entry name" value="Ank"/>
    <property type="match status" value="2"/>
</dbReference>
<keyword evidence="6 8" id="KW-0472">Membrane</keyword>
<proteinExistence type="inferred from homology"/>
<evidence type="ECO:0000256" key="3">
    <source>
        <dbReference type="ARBA" id="ARBA00022737"/>
    </source>
</evidence>
<dbReference type="STRING" id="361077.A0A152A1R8"/>
<feature type="repeat" description="ANK" evidence="7">
    <location>
        <begin position="206"/>
        <end position="238"/>
    </location>
</feature>
<feature type="compositionally biased region" description="Acidic residues" evidence="9">
    <location>
        <begin position="27"/>
        <end position="49"/>
    </location>
</feature>
<dbReference type="PROSITE" id="PS50088">
    <property type="entry name" value="ANK_REPEAT"/>
    <property type="match status" value="3"/>
</dbReference>
<reference evidence="11 12" key="1">
    <citation type="submission" date="2015-12" db="EMBL/GenBank/DDBJ databases">
        <title>Dictyostelia acquired genes for synthesis and detection of signals that induce cell-type specialization by lateral gene transfer from prokaryotes.</title>
        <authorList>
            <person name="Gloeckner G."/>
            <person name="Schaap P."/>
        </authorList>
    </citation>
    <scope>NUCLEOTIDE SEQUENCE [LARGE SCALE GENOMIC DNA]</scope>
    <source>
        <strain evidence="11 12">TK</strain>
    </source>
</reference>
<dbReference type="PROSITE" id="PS50216">
    <property type="entry name" value="DHHC"/>
    <property type="match status" value="1"/>
</dbReference>
<dbReference type="AlphaFoldDB" id="A0A152A1R8"/>
<keyword evidence="3" id="KW-0677">Repeat</keyword>
<evidence type="ECO:0000256" key="9">
    <source>
        <dbReference type="SAM" id="MobiDB-lite"/>
    </source>
</evidence>
<dbReference type="Proteomes" id="UP000076078">
    <property type="component" value="Unassembled WGS sequence"/>
</dbReference>
<evidence type="ECO:0000259" key="10">
    <source>
        <dbReference type="Pfam" id="PF01529"/>
    </source>
</evidence>
<keyword evidence="4 8" id="KW-1133">Transmembrane helix</keyword>
<dbReference type="OrthoDB" id="6781668at2759"/>
<comment type="similarity">
    <text evidence="8">Belongs to the DHHC palmitoyltransferase family.</text>
</comment>
<feature type="transmembrane region" description="Helical" evidence="8">
    <location>
        <begin position="406"/>
        <end position="426"/>
    </location>
</feature>
<evidence type="ECO:0000256" key="1">
    <source>
        <dbReference type="ARBA" id="ARBA00004141"/>
    </source>
</evidence>
<dbReference type="FunCoup" id="A0A152A1R8">
    <property type="interactions" value="31"/>
</dbReference>
<organism evidence="11 12">
    <name type="scientific">Tieghemostelium lacteum</name>
    <name type="common">Slime mold</name>
    <name type="synonym">Dictyostelium lacteum</name>
    <dbReference type="NCBI Taxonomy" id="361077"/>
    <lineage>
        <taxon>Eukaryota</taxon>
        <taxon>Amoebozoa</taxon>
        <taxon>Evosea</taxon>
        <taxon>Eumycetozoa</taxon>
        <taxon>Dictyostelia</taxon>
        <taxon>Dictyosteliales</taxon>
        <taxon>Raperosteliaceae</taxon>
        <taxon>Tieghemostelium</taxon>
    </lineage>
</organism>
<evidence type="ECO:0000313" key="11">
    <source>
        <dbReference type="EMBL" id="KYR00188.1"/>
    </source>
</evidence>
<keyword evidence="5 7" id="KW-0040">ANK repeat</keyword>
<comment type="caution">
    <text evidence="11">The sequence shown here is derived from an EMBL/GenBank/DDBJ whole genome shotgun (WGS) entry which is preliminary data.</text>
</comment>
<feature type="compositionally biased region" description="Basic residues" evidence="9">
    <location>
        <begin position="1"/>
        <end position="10"/>
    </location>
</feature>
<dbReference type="PANTHER" id="PTHR24161:SF85">
    <property type="entry name" value="PALMITOYLTRANSFERASE HIP14"/>
    <property type="match status" value="1"/>
</dbReference>
<feature type="transmembrane region" description="Helical" evidence="8">
    <location>
        <begin position="378"/>
        <end position="400"/>
    </location>
</feature>
<evidence type="ECO:0000256" key="6">
    <source>
        <dbReference type="ARBA" id="ARBA00023136"/>
    </source>
</evidence>
<comment type="catalytic activity">
    <reaction evidence="8">
        <text>L-cysteinyl-[protein] + hexadecanoyl-CoA = S-hexadecanoyl-L-cysteinyl-[protein] + CoA</text>
        <dbReference type="Rhea" id="RHEA:36683"/>
        <dbReference type="Rhea" id="RHEA-COMP:10131"/>
        <dbReference type="Rhea" id="RHEA-COMP:11032"/>
        <dbReference type="ChEBI" id="CHEBI:29950"/>
        <dbReference type="ChEBI" id="CHEBI:57287"/>
        <dbReference type="ChEBI" id="CHEBI:57379"/>
        <dbReference type="ChEBI" id="CHEBI:74151"/>
        <dbReference type="EC" id="2.3.1.225"/>
    </reaction>
</comment>
<feature type="region of interest" description="Disordered" evidence="9">
    <location>
        <begin position="1"/>
        <end position="56"/>
    </location>
</feature>
<dbReference type="InterPro" id="IPR002110">
    <property type="entry name" value="Ankyrin_rpt"/>
</dbReference>
<dbReference type="GO" id="GO:0019706">
    <property type="term" value="F:protein-cysteine S-palmitoyltransferase activity"/>
    <property type="evidence" value="ECO:0007669"/>
    <property type="project" value="UniProtKB-EC"/>
</dbReference>
<dbReference type="Gene3D" id="1.25.40.20">
    <property type="entry name" value="Ankyrin repeat-containing domain"/>
    <property type="match status" value="2"/>
</dbReference>
<evidence type="ECO:0000256" key="5">
    <source>
        <dbReference type="ARBA" id="ARBA00023043"/>
    </source>
</evidence>
<evidence type="ECO:0000256" key="8">
    <source>
        <dbReference type="RuleBase" id="RU079119"/>
    </source>
</evidence>
<keyword evidence="12" id="KW-1185">Reference proteome</keyword>
<dbReference type="GO" id="GO:0016020">
    <property type="term" value="C:membrane"/>
    <property type="evidence" value="ECO:0007669"/>
    <property type="project" value="UniProtKB-SubCell"/>
</dbReference>
<feature type="compositionally biased region" description="Polar residues" evidence="9">
    <location>
        <begin position="11"/>
        <end position="26"/>
    </location>
</feature>
<accession>A0A152A1R8</accession>
<keyword evidence="8" id="KW-0012">Acyltransferase</keyword>